<dbReference type="PANTHER" id="PTHR42194:SF1">
    <property type="entry name" value="UPF0276 PROTEIN HI_1600"/>
    <property type="match status" value="1"/>
</dbReference>
<name>A0A3B0VZ25_9ZZZZ</name>
<dbReference type="PANTHER" id="PTHR42194">
    <property type="entry name" value="UPF0276 PROTEIN HI_1600"/>
    <property type="match status" value="1"/>
</dbReference>
<dbReference type="SUPFAM" id="SSF51658">
    <property type="entry name" value="Xylose isomerase-like"/>
    <property type="match status" value="1"/>
</dbReference>
<dbReference type="InterPro" id="IPR007801">
    <property type="entry name" value="MbnB/TglH/ChrH"/>
</dbReference>
<organism evidence="1">
    <name type="scientific">hydrothermal vent metagenome</name>
    <dbReference type="NCBI Taxonomy" id="652676"/>
    <lineage>
        <taxon>unclassified sequences</taxon>
        <taxon>metagenomes</taxon>
        <taxon>ecological metagenomes</taxon>
    </lineage>
</organism>
<dbReference type="NCBIfam" id="NF003818">
    <property type="entry name" value="PRK05409.1"/>
    <property type="match status" value="1"/>
</dbReference>
<dbReference type="InterPro" id="IPR036237">
    <property type="entry name" value="Xyl_isomerase-like_sf"/>
</dbReference>
<protein>
    <submittedName>
        <fullName evidence="1">Uncharacterized protein conserved in bacteria, NMA0228-like</fullName>
    </submittedName>
</protein>
<proteinExistence type="predicted"/>
<sequence>MSSLSQIKRPISGVGIGLRSQHIQEILTALPNTLPNIGWLELLADNHLSEGGLDVTQLDAIAEYYPLTLHCVGMSLASVEPLDQDYCRRIKQLAKRVNATWISEHLCFSAALGLYSHDLLPIPYNQHTLAHCVQRILHIQDLLGERLLVENVSSYMTFENSEMSEIEFINALAEQADCDLLVDVNNIYVNQLNHGLDGKAYIDQLPLTRIKEIHLAGYQQQDNFVLDAHNNPVSEPVWQLYQRLIEKRPTIPTLIEWDNDIPPLKVLLGEAEKAYQIMQGVVR</sequence>
<dbReference type="Pfam" id="PF05114">
    <property type="entry name" value="MbnB_TglH_ChrH"/>
    <property type="match status" value="1"/>
</dbReference>
<gene>
    <name evidence="1" type="ORF">MNBD_GAMMA03-1243</name>
</gene>
<reference evidence="1" key="1">
    <citation type="submission" date="2018-06" db="EMBL/GenBank/DDBJ databases">
        <authorList>
            <person name="Zhirakovskaya E."/>
        </authorList>
    </citation>
    <scope>NUCLEOTIDE SEQUENCE</scope>
</reference>
<dbReference type="Gene3D" id="3.20.20.150">
    <property type="entry name" value="Divalent-metal-dependent TIM barrel enzymes"/>
    <property type="match status" value="1"/>
</dbReference>
<evidence type="ECO:0000313" key="1">
    <source>
        <dbReference type="EMBL" id="VAW44392.1"/>
    </source>
</evidence>
<accession>A0A3B0VZ25</accession>
<dbReference type="EMBL" id="UOFC01000002">
    <property type="protein sequence ID" value="VAW44392.1"/>
    <property type="molecule type" value="Genomic_DNA"/>
</dbReference>
<dbReference type="AlphaFoldDB" id="A0A3B0VZ25"/>